<proteinExistence type="inferred from homology"/>
<gene>
    <name evidence="3" type="ORF">LC586_17190</name>
</gene>
<dbReference type="Gene3D" id="3.40.50.720">
    <property type="entry name" value="NAD(P)-binding Rossmann-like Domain"/>
    <property type="match status" value="1"/>
</dbReference>
<evidence type="ECO:0000256" key="2">
    <source>
        <dbReference type="ARBA" id="ARBA00023002"/>
    </source>
</evidence>
<evidence type="ECO:0000256" key="1">
    <source>
        <dbReference type="ARBA" id="ARBA00006484"/>
    </source>
</evidence>
<dbReference type="NCBIfam" id="NF005559">
    <property type="entry name" value="PRK07231.1"/>
    <property type="match status" value="1"/>
</dbReference>
<keyword evidence="2" id="KW-0560">Oxidoreductase</keyword>
<dbReference type="PANTHER" id="PTHR24321:SF11">
    <property type="entry name" value="BLR0893 PROTEIN"/>
    <property type="match status" value="1"/>
</dbReference>
<organism evidence="3 4">
    <name type="scientific">Nostoc favosum CHAB5714</name>
    <dbReference type="NCBI Taxonomy" id="2780399"/>
    <lineage>
        <taxon>Bacteria</taxon>
        <taxon>Bacillati</taxon>
        <taxon>Cyanobacteriota</taxon>
        <taxon>Cyanophyceae</taxon>
        <taxon>Nostocales</taxon>
        <taxon>Nostocaceae</taxon>
        <taxon>Nostoc</taxon>
        <taxon>Nostoc favosum</taxon>
    </lineage>
</organism>
<dbReference type="SUPFAM" id="SSF51735">
    <property type="entry name" value="NAD(P)-binding Rossmann-fold domains"/>
    <property type="match status" value="1"/>
</dbReference>
<dbReference type="EMBL" id="JAIVFQ010000023">
    <property type="protein sequence ID" value="MCC5600903.1"/>
    <property type="molecule type" value="Genomic_DNA"/>
</dbReference>
<name>A0ABS8I9X5_9NOSO</name>
<dbReference type="PROSITE" id="PS00061">
    <property type="entry name" value="ADH_SHORT"/>
    <property type="match status" value="1"/>
</dbReference>
<dbReference type="PRINTS" id="PR00081">
    <property type="entry name" value="GDHRDH"/>
</dbReference>
<keyword evidence="4" id="KW-1185">Reference proteome</keyword>
<comment type="similarity">
    <text evidence="1">Belongs to the short-chain dehydrogenases/reductases (SDR) family.</text>
</comment>
<accession>A0ABS8I9X5</accession>
<dbReference type="CDD" id="cd05233">
    <property type="entry name" value="SDR_c"/>
    <property type="match status" value="1"/>
</dbReference>
<evidence type="ECO:0000313" key="4">
    <source>
        <dbReference type="Proteomes" id="UP001199525"/>
    </source>
</evidence>
<dbReference type="RefSeq" id="WP_229485988.1">
    <property type="nucleotide sequence ID" value="NZ_JAIVFQ010000023.1"/>
</dbReference>
<dbReference type="InterPro" id="IPR036291">
    <property type="entry name" value="NAD(P)-bd_dom_sf"/>
</dbReference>
<protein>
    <submittedName>
        <fullName evidence="3">SDR family oxidoreductase</fullName>
    </submittedName>
</protein>
<dbReference type="InterPro" id="IPR002347">
    <property type="entry name" value="SDR_fam"/>
</dbReference>
<dbReference type="InterPro" id="IPR020904">
    <property type="entry name" value="Sc_DH/Rdtase_CS"/>
</dbReference>
<dbReference type="PRINTS" id="PR00080">
    <property type="entry name" value="SDRFAMILY"/>
</dbReference>
<comment type="caution">
    <text evidence="3">The sequence shown here is derived from an EMBL/GenBank/DDBJ whole genome shotgun (WGS) entry which is preliminary data.</text>
</comment>
<dbReference type="Pfam" id="PF13561">
    <property type="entry name" value="adh_short_C2"/>
    <property type="match status" value="1"/>
</dbReference>
<reference evidence="3 4" key="1">
    <citation type="journal article" date="2021" name="Microorganisms">
        <title>Genome Evolution of Filamentous Cyanobacterium Nostoc Species: From Facultative Symbiosis to Free Living.</title>
        <authorList>
            <person name="Huo D."/>
            <person name="Li H."/>
            <person name="Cai F."/>
            <person name="Guo X."/>
            <person name="Qiao Z."/>
            <person name="Wang W."/>
            <person name="Yu G."/>
            <person name="Li R."/>
        </authorList>
    </citation>
    <scope>NUCLEOTIDE SEQUENCE [LARGE SCALE GENOMIC DNA]</scope>
    <source>
        <strain evidence="3 4">CHAB 5714</strain>
    </source>
</reference>
<dbReference type="PANTHER" id="PTHR24321">
    <property type="entry name" value="DEHYDROGENASES, SHORT CHAIN"/>
    <property type="match status" value="1"/>
</dbReference>
<evidence type="ECO:0000313" key="3">
    <source>
        <dbReference type="EMBL" id="MCC5600903.1"/>
    </source>
</evidence>
<sequence>MKEFENKVALVTGGNSGIGQATALAFARKGAYVVIGSRRVEEGEQTVQLIKDAGSEAIFVKTDVTQAADVENLINKTVKAYGRLDYAFNNAGVEGIIGPSIEQSEDNWNNIIDTNLKGIWLSMKYEILPMLKQGGGAIVNNASVGGVIGIMYGSIYCASKHGVIGLTKAVALEQAQTGIRINAVCSGAIETPMAKRAYSTEEFHAHMLAKHPIGRFGQPEEVANAVIWLCSDGASFITGHPLLIDGGFTAQ</sequence>
<dbReference type="Proteomes" id="UP001199525">
    <property type="component" value="Unassembled WGS sequence"/>
</dbReference>
<dbReference type="NCBIfam" id="NF004818">
    <property type="entry name" value="PRK06172.1"/>
    <property type="match status" value="1"/>
</dbReference>